<name>A0A514DA85_9VIRU</name>
<protein>
    <submittedName>
        <fullName evidence="1">Uncharacterized protein</fullName>
    </submittedName>
</protein>
<organism evidence="1">
    <name type="scientific">Leviviridae sp</name>
    <dbReference type="NCBI Taxonomy" id="2027243"/>
    <lineage>
        <taxon>Viruses</taxon>
        <taxon>Riboviria</taxon>
        <taxon>Orthornavirae</taxon>
        <taxon>Lenarviricota</taxon>
        <taxon>Leviviricetes</taxon>
        <taxon>Norzivirales</taxon>
        <taxon>Fiersviridae</taxon>
    </lineage>
</organism>
<gene>
    <name evidence="1" type="ORF">H1Rhizo26FD622_000002</name>
</gene>
<accession>A0A514DA85</accession>
<evidence type="ECO:0000313" key="1">
    <source>
        <dbReference type="EMBL" id="QDH90521.1"/>
    </source>
</evidence>
<reference evidence="1" key="1">
    <citation type="submission" date="2019-05" db="EMBL/GenBank/DDBJ databases">
        <title>Metatranscriptomic reconstruction reveals RNA viruses with the potential to shape carbon cycling in soil.</title>
        <authorList>
            <person name="Starr E.P."/>
            <person name="Nuccio E."/>
            <person name="Pett-Ridge J."/>
            <person name="Banfield J.F."/>
            <person name="Firestone M.K."/>
        </authorList>
    </citation>
    <scope>NUCLEOTIDE SEQUENCE</scope>
    <source>
        <strain evidence="1">H1_Rhizo_26_FD_scaffold_622</strain>
    </source>
</reference>
<dbReference type="EMBL" id="MN035597">
    <property type="protein sequence ID" value="QDH90521.1"/>
    <property type="molecule type" value="Genomic_RNA"/>
</dbReference>
<proteinExistence type="predicted"/>
<sequence length="119" mass="12533">MFTDPQSVTIAAAANSLPRTSSADYSGAFSKDDGLIKLQISHQFGKRNRDIIRLVHTQTTADPLVTGNSFVASMTVSMTVDRPVNGYTPTQAKDVVAGLTKFLTDSSGAAVVKLLGGES</sequence>